<evidence type="ECO:0000259" key="1">
    <source>
        <dbReference type="Pfam" id="PF13360"/>
    </source>
</evidence>
<dbReference type="SUPFAM" id="SSF50998">
    <property type="entry name" value="Quinoprotein alcohol dehydrogenase-like"/>
    <property type="match status" value="1"/>
</dbReference>
<dbReference type="Gene3D" id="2.130.10.10">
    <property type="entry name" value="YVTN repeat-like/Quinoprotein amine dehydrogenase"/>
    <property type="match status" value="1"/>
</dbReference>
<dbReference type="RefSeq" id="WP_145081146.1">
    <property type="nucleotide sequence ID" value="NZ_CP036298.1"/>
</dbReference>
<dbReference type="PANTHER" id="PTHR34512:SF30">
    <property type="entry name" value="OUTER MEMBRANE PROTEIN ASSEMBLY FACTOR BAMB"/>
    <property type="match status" value="1"/>
</dbReference>
<sequence length="456" mass="50697">MTWSCFAMRSPRNNPLATLLLLAIVGQPSGATRGADWMQLRGPNSTGVVQDATFPEHWSETENIVWKQPIAGRGWSSPIVAGDRVFITTVVRQQGEDEAAKPGLYFGGNREETEDVVLDWQLLCFRLGDGELLWTEVLHSGKPPTPRHVKNSYASETPVSDGQHVYVLFGDVGLYSVDFQGNVVWTKELPPCKTRYDWGTAASPVLFEDRLYFVSDNEDASYLAAIDTATGDEVWRTDRDEKSNWSTPYIWQNSQRTEIITPGTGRSRAYDLAGELLYEWGGASSITIATPYAAHGLLYVTSGYVGDKKRPIYALRPGASGDVSLEDDAVSNEHIAWFKPQAAPYNPSTIVYEDQLYVLYDRGLFASYHARTGALVYDQQRIRNGRSFTASPWAANGKLYCLNEFGETFVIKTGSEYELLHVNQLESKQLAMATPAIVGSRLILRTGDALYCIGEK</sequence>
<reference evidence="2 3" key="1">
    <citation type="submission" date="2019-02" db="EMBL/GenBank/DDBJ databases">
        <title>Deep-cultivation of Planctomycetes and their phenomic and genomic characterization uncovers novel biology.</title>
        <authorList>
            <person name="Wiegand S."/>
            <person name="Jogler M."/>
            <person name="Boedeker C."/>
            <person name="Pinto D."/>
            <person name="Vollmers J."/>
            <person name="Rivas-Marin E."/>
            <person name="Kohn T."/>
            <person name="Peeters S.H."/>
            <person name="Heuer A."/>
            <person name="Rast P."/>
            <person name="Oberbeckmann S."/>
            <person name="Bunk B."/>
            <person name="Jeske O."/>
            <person name="Meyerdierks A."/>
            <person name="Storesund J.E."/>
            <person name="Kallscheuer N."/>
            <person name="Luecker S."/>
            <person name="Lage O.M."/>
            <person name="Pohl T."/>
            <person name="Merkel B.J."/>
            <person name="Hornburger P."/>
            <person name="Mueller R.-W."/>
            <person name="Bruemmer F."/>
            <person name="Labrenz M."/>
            <person name="Spormann A.M."/>
            <person name="Op den Camp H."/>
            <person name="Overmann J."/>
            <person name="Amann R."/>
            <person name="Jetten M.S.M."/>
            <person name="Mascher T."/>
            <person name="Medema M.H."/>
            <person name="Devos D.P."/>
            <person name="Kaster A.-K."/>
            <person name="Ovreas L."/>
            <person name="Rohde M."/>
            <person name="Galperin M.Y."/>
            <person name="Jogler C."/>
        </authorList>
    </citation>
    <scope>NUCLEOTIDE SEQUENCE [LARGE SCALE GENOMIC DNA]</scope>
    <source>
        <strain evidence="2 3">Q31a</strain>
    </source>
</reference>
<gene>
    <name evidence="2" type="ORF">Q31a_40230</name>
</gene>
<evidence type="ECO:0000313" key="3">
    <source>
        <dbReference type="Proteomes" id="UP000318017"/>
    </source>
</evidence>
<dbReference type="Proteomes" id="UP000318017">
    <property type="component" value="Chromosome"/>
</dbReference>
<keyword evidence="3" id="KW-1185">Reference proteome</keyword>
<dbReference type="Pfam" id="PF13360">
    <property type="entry name" value="PQQ_2"/>
    <property type="match status" value="1"/>
</dbReference>
<dbReference type="PANTHER" id="PTHR34512">
    <property type="entry name" value="CELL SURFACE PROTEIN"/>
    <property type="match status" value="1"/>
</dbReference>
<evidence type="ECO:0000313" key="2">
    <source>
        <dbReference type="EMBL" id="QDV25696.1"/>
    </source>
</evidence>
<dbReference type="InterPro" id="IPR018391">
    <property type="entry name" value="PQQ_b-propeller_rpt"/>
</dbReference>
<dbReference type="AlphaFoldDB" id="A0A518GAR1"/>
<dbReference type="InterPro" id="IPR002372">
    <property type="entry name" value="PQQ_rpt_dom"/>
</dbReference>
<dbReference type="OrthoDB" id="244732at2"/>
<feature type="domain" description="Pyrrolo-quinoline quinone repeat" evidence="1">
    <location>
        <begin position="60"/>
        <end position="238"/>
    </location>
</feature>
<dbReference type="EMBL" id="CP036298">
    <property type="protein sequence ID" value="QDV25696.1"/>
    <property type="molecule type" value="Genomic_DNA"/>
</dbReference>
<dbReference type="Gene3D" id="2.40.10.480">
    <property type="match status" value="1"/>
</dbReference>
<proteinExistence type="predicted"/>
<dbReference type="InterPro" id="IPR011047">
    <property type="entry name" value="Quinoprotein_ADH-like_sf"/>
</dbReference>
<dbReference type="KEGG" id="ahel:Q31a_40230"/>
<organism evidence="2 3">
    <name type="scientific">Aureliella helgolandensis</name>
    <dbReference type="NCBI Taxonomy" id="2527968"/>
    <lineage>
        <taxon>Bacteria</taxon>
        <taxon>Pseudomonadati</taxon>
        <taxon>Planctomycetota</taxon>
        <taxon>Planctomycetia</taxon>
        <taxon>Pirellulales</taxon>
        <taxon>Pirellulaceae</taxon>
        <taxon>Aureliella</taxon>
    </lineage>
</organism>
<dbReference type="SMART" id="SM00564">
    <property type="entry name" value="PQQ"/>
    <property type="match status" value="2"/>
</dbReference>
<accession>A0A518GAR1</accession>
<protein>
    <recommendedName>
        <fullName evidence="1">Pyrrolo-quinoline quinone repeat domain-containing protein</fullName>
    </recommendedName>
</protein>
<dbReference type="InterPro" id="IPR015943">
    <property type="entry name" value="WD40/YVTN_repeat-like_dom_sf"/>
</dbReference>
<name>A0A518GAR1_9BACT</name>